<evidence type="ECO:0000313" key="1">
    <source>
        <dbReference type="EMBL" id="MBW96664.1"/>
    </source>
</evidence>
<accession>A0A2P2JT64</accession>
<sequence>MMANTRPVVLIHIPATNVRVLGPSISSSQCQIVCPCKRISEILQLQWQSCCWFGQTQNIINCSIQ</sequence>
<name>A0A2P2JT64_RHIMU</name>
<protein>
    <submittedName>
        <fullName evidence="1">Uncharacterized protein LOC105140861</fullName>
    </submittedName>
</protein>
<proteinExistence type="predicted"/>
<dbReference type="EMBL" id="GGEC01016181">
    <property type="protein sequence ID" value="MBW96664.1"/>
    <property type="molecule type" value="Transcribed_RNA"/>
</dbReference>
<organism evidence="1">
    <name type="scientific">Rhizophora mucronata</name>
    <name type="common">Asiatic mangrove</name>
    <dbReference type="NCBI Taxonomy" id="61149"/>
    <lineage>
        <taxon>Eukaryota</taxon>
        <taxon>Viridiplantae</taxon>
        <taxon>Streptophyta</taxon>
        <taxon>Embryophyta</taxon>
        <taxon>Tracheophyta</taxon>
        <taxon>Spermatophyta</taxon>
        <taxon>Magnoliopsida</taxon>
        <taxon>eudicotyledons</taxon>
        <taxon>Gunneridae</taxon>
        <taxon>Pentapetalae</taxon>
        <taxon>rosids</taxon>
        <taxon>fabids</taxon>
        <taxon>Malpighiales</taxon>
        <taxon>Rhizophoraceae</taxon>
        <taxon>Rhizophora</taxon>
    </lineage>
</organism>
<dbReference type="AlphaFoldDB" id="A0A2P2JT64"/>
<reference evidence="1" key="1">
    <citation type="submission" date="2018-02" db="EMBL/GenBank/DDBJ databases">
        <title>Rhizophora mucronata_Transcriptome.</title>
        <authorList>
            <person name="Meera S.P."/>
            <person name="Sreeshan A."/>
            <person name="Augustine A."/>
        </authorList>
    </citation>
    <scope>NUCLEOTIDE SEQUENCE</scope>
    <source>
        <tissue evidence="1">Leaf</tissue>
    </source>
</reference>